<sequence>MGVSEFLKDVANGIGKELRQQFSTTGSRGRGRSPARSGPRPPEARHGSGRGRSASPVHSSSQTSEQGSSAFLKYLRERGKGRGPWVKTEGGYALLDENGRTIDTRPSSGGEPPQSKSDHSRLPESFYHSYFPNAHPKAALCETCGERQVTSGGPPQELTDGTDGPPVFGLPYICDVRYSRKVHTPSPSAQPSRCLVDERASAVGMETEVSGAYGHEGYGIHSRLSIGLIQLCIYVYNQI</sequence>
<organism evidence="2 3">
    <name type="scientific">Papiliotrema laurentii</name>
    <name type="common">Cryptococcus laurentii</name>
    <dbReference type="NCBI Taxonomy" id="5418"/>
    <lineage>
        <taxon>Eukaryota</taxon>
        <taxon>Fungi</taxon>
        <taxon>Dikarya</taxon>
        <taxon>Basidiomycota</taxon>
        <taxon>Agaricomycotina</taxon>
        <taxon>Tremellomycetes</taxon>
        <taxon>Tremellales</taxon>
        <taxon>Rhynchogastremaceae</taxon>
        <taxon>Papiliotrema</taxon>
    </lineage>
</organism>
<evidence type="ECO:0000313" key="3">
    <source>
        <dbReference type="Proteomes" id="UP001182556"/>
    </source>
</evidence>
<feature type="region of interest" description="Disordered" evidence="1">
    <location>
        <begin position="14"/>
        <end position="124"/>
    </location>
</feature>
<dbReference type="AlphaFoldDB" id="A0AAD9L8X6"/>
<dbReference type="Proteomes" id="UP001182556">
    <property type="component" value="Unassembled WGS sequence"/>
</dbReference>
<dbReference type="EMBL" id="JAODAN010000001">
    <property type="protein sequence ID" value="KAK1927443.1"/>
    <property type="molecule type" value="Genomic_DNA"/>
</dbReference>
<comment type="caution">
    <text evidence="2">The sequence shown here is derived from an EMBL/GenBank/DDBJ whole genome shotgun (WGS) entry which is preliminary data.</text>
</comment>
<accession>A0AAD9L8X6</accession>
<proteinExistence type="predicted"/>
<keyword evidence="3" id="KW-1185">Reference proteome</keyword>
<evidence type="ECO:0000313" key="2">
    <source>
        <dbReference type="EMBL" id="KAK1927443.1"/>
    </source>
</evidence>
<reference evidence="2" key="1">
    <citation type="submission" date="2023-02" db="EMBL/GenBank/DDBJ databases">
        <title>Identification and recombinant expression of a fungal hydrolase from Papiliotrema laurentii that hydrolyzes apple cutin and clears colloidal polyester polyurethane.</title>
        <authorList>
            <consortium name="DOE Joint Genome Institute"/>
            <person name="Roman V.A."/>
            <person name="Bojanowski C."/>
            <person name="Crable B.R."/>
            <person name="Wagner D.N."/>
            <person name="Hung C.S."/>
            <person name="Nadeau L.J."/>
            <person name="Schratz L."/>
            <person name="Haridas S."/>
            <person name="Pangilinan J."/>
            <person name="Lipzen A."/>
            <person name="Na H."/>
            <person name="Yan M."/>
            <person name="Ng V."/>
            <person name="Grigoriev I.V."/>
            <person name="Spatafora J.W."/>
            <person name="Barlow D."/>
            <person name="Biffinger J."/>
            <person name="Kelley-Loughnane N."/>
            <person name="Varaljay V.A."/>
            <person name="Crookes-Goodson W.J."/>
        </authorList>
    </citation>
    <scope>NUCLEOTIDE SEQUENCE</scope>
    <source>
        <strain evidence="2">5307AH</strain>
    </source>
</reference>
<name>A0AAD9L8X6_PAPLA</name>
<gene>
    <name evidence="2" type="ORF">DB88DRAFT_32157</name>
</gene>
<protein>
    <submittedName>
        <fullName evidence="2">Uncharacterized protein</fullName>
    </submittedName>
</protein>
<evidence type="ECO:0000256" key="1">
    <source>
        <dbReference type="SAM" id="MobiDB-lite"/>
    </source>
</evidence>
<feature type="compositionally biased region" description="Low complexity" evidence="1">
    <location>
        <begin position="59"/>
        <end position="69"/>
    </location>
</feature>
<feature type="compositionally biased region" description="Low complexity" evidence="1">
    <location>
        <begin position="23"/>
        <end position="38"/>
    </location>
</feature>